<dbReference type="InterPro" id="IPR050246">
    <property type="entry name" value="Class_II_FBP_aldolase"/>
</dbReference>
<accession>A0AAD7EM74</accession>
<gene>
    <name evidence="2" type="ORF">DFH08DRAFT_879450</name>
</gene>
<dbReference type="Proteomes" id="UP001218218">
    <property type="component" value="Unassembled WGS sequence"/>
</dbReference>
<dbReference type="InterPro" id="IPR000771">
    <property type="entry name" value="FBA_II"/>
</dbReference>
<dbReference type="AlphaFoldDB" id="A0AAD7EM74"/>
<comment type="function">
    <text evidence="1">Catalyzes the aldol condensation of dihydroxyacetone phosphate (DHAP or glycerone-phosphate) with glyceraldehyde 3-phosphate (G3P) to form fructose 1,6-bisphosphate (FBP) in gluconeogenesis and the reverse reaction in glycolysis.</text>
</comment>
<dbReference type="PIRSF" id="PIRSF001359">
    <property type="entry name" value="F_bP_aldolase_II"/>
    <property type="match status" value="1"/>
</dbReference>
<sequence length="292" mass="31645">MANLNSFASNRTIRILTAAEKGGYGILSQTCYDAHCVIGLVRSAERMKSPAIIQMFPITLAYGKGPFLQFCLHAAHQASVLIAVHLDHATDPEHLELALSLAEQGIAFDSIMVDASHADTDEENIAIARPYVERARKCGIAIEVELGRLEGGEAGLRVISDAKLTDPNKASAFINRTGAVILAPSIGNLHGSYLNPPNFRQQILKDLHNTFGGKIPLCLHGTDELLDELFVECIKNGISKINVNSWGRDPYAKALAAALQTKPFPEAVEEATEVFSTVCDRFFKLFDSAGKA</sequence>
<protein>
    <recommendedName>
        <fullName evidence="1">Fructose-bisphosphate aldolase</fullName>
        <shortName evidence="1">FBP aldolase</shortName>
        <ecNumber evidence="1">4.1.2.13</ecNumber>
    </recommendedName>
</protein>
<dbReference type="PANTHER" id="PTHR30304">
    <property type="entry name" value="D-TAGATOSE-1,6-BISPHOSPHATE ALDOLASE"/>
    <property type="match status" value="1"/>
</dbReference>
<dbReference type="EMBL" id="JARIHO010000032">
    <property type="protein sequence ID" value="KAJ7334808.1"/>
    <property type="molecule type" value="Genomic_DNA"/>
</dbReference>
<comment type="pathway">
    <text evidence="1">Carbohydrate degradation; glycolysis; D-glyceraldehyde 3-phosphate and glycerone phosphate from D-glucose: step 4/4.</text>
</comment>
<dbReference type="SUPFAM" id="SSF51569">
    <property type="entry name" value="Aldolase"/>
    <property type="match status" value="1"/>
</dbReference>
<dbReference type="Pfam" id="PF01116">
    <property type="entry name" value="F_bP_aldolase"/>
    <property type="match status" value="1"/>
</dbReference>
<dbReference type="InterPro" id="IPR013785">
    <property type="entry name" value="Aldolase_TIM"/>
</dbReference>
<comment type="cofactor">
    <cofactor evidence="1">
        <name>Zn(2+)</name>
        <dbReference type="ChEBI" id="CHEBI:29105"/>
    </cofactor>
    <text evidence="1">Binds 2 Zn(2+) ions per subunit. One is catalytic and the other provides a structural contribution.</text>
</comment>
<reference evidence="2" key="1">
    <citation type="submission" date="2023-03" db="EMBL/GenBank/DDBJ databases">
        <title>Massive genome expansion in bonnet fungi (Mycena s.s.) driven by repeated elements and novel gene families across ecological guilds.</title>
        <authorList>
            <consortium name="Lawrence Berkeley National Laboratory"/>
            <person name="Harder C.B."/>
            <person name="Miyauchi S."/>
            <person name="Viragh M."/>
            <person name="Kuo A."/>
            <person name="Thoen E."/>
            <person name="Andreopoulos B."/>
            <person name="Lu D."/>
            <person name="Skrede I."/>
            <person name="Drula E."/>
            <person name="Henrissat B."/>
            <person name="Morin E."/>
            <person name="Kohler A."/>
            <person name="Barry K."/>
            <person name="LaButti K."/>
            <person name="Morin E."/>
            <person name="Salamov A."/>
            <person name="Lipzen A."/>
            <person name="Mereny Z."/>
            <person name="Hegedus B."/>
            <person name="Baldrian P."/>
            <person name="Stursova M."/>
            <person name="Weitz H."/>
            <person name="Taylor A."/>
            <person name="Grigoriev I.V."/>
            <person name="Nagy L.G."/>
            <person name="Martin F."/>
            <person name="Kauserud H."/>
        </authorList>
    </citation>
    <scope>NUCLEOTIDE SEQUENCE</scope>
    <source>
        <strain evidence="2">CBHHK002</strain>
    </source>
</reference>
<dbReference type="GO" id="GO:0006096">
    <property type="term" value="P:glycolytic process"/>
    <property type="evidence" value="ECO:0007669"/>
    <property type="project" value="UniProtKB-KW"/>
</dbReference>
<keyword evidence="1" id="KW-0862">Zinc</keyword>
<keyword evidence="1" id="KW-0324">Glycolysis</keyword>
<evidence type="ECO:0000256" key="1">
    <source>
        <dbReference type="RuleBase" id="RU366023"/>
    </source>
</evidence>
<organism evidence="2 3">
    <name type="scientific">Mycena albidolilacea</name>
    <dbReference type="NCBI Taxonomy" id="1033008"/>
    <lineage>
        <taxon>Eukaryota</taxon>
        <taxon>Fungi</taxon>
        <taxon>Dikarya</taxon>
        <taxon>Basidiomycota</taxon>
        <taxon>Agaricomycotina</taxon>
        <taxon>Agaricomycetes</taxon>
        <taxon>Agaricomycetidae</taxon>
        <taxon>Agaricales</taxon>
        <taxon>Marasmiineae</taxon>
        <taxon>Mycenaceae</taxon>
        <taxon>Mycena</taxon>
    </lineage>
</organism>
<comment type="caution">
    <text evidence="2">The sequence shown here is derived from an EMBL/GenBank/DDBJ whole genome shotgun (WGS) entry which is preliminary data.</text>
</comment>
<comment type="similarity">
    <text evidence="1">Belongs to the class II fructose-bisphosphate aldolase family.</text>
</comment>
<name>A0AAD7EM74_9AGAR</name>
<dbReference type="GO" id="GO:0004332">
    <property type="term" value="F:fructose-bisphosphate aldolase activity"/>
    <property type="evidence" value="ECO:0007669"/>
    <property type="project" value="UniProtKB-EC"/>
</dbReference>
<dbReference type="PANTHER" id="PTHR30304:SF0">
    <property type="entry name" value="D-TAGATOSE-1,6-BISPHOSPHATE ALDOLASE SUBUNIT GATY-RELATED"/>
    <property type="match status" value="1"/>
</dbReference>
<evidence type="ECO:0000313" key="3">
    <source>
        <dbReference type="Proteomes" id="UP001218218"/>
    </source>
</evidence>
<keyword evidence="1" id="KW-0479">Metal-binding</keyword>
<proteinExistence type="inferred from homology"/>
<comment type="catalytic activity">
    <reaction evidence="1">
        <text>beta-D-fructose 1,6-bisphosphate = D-glyceraldehyde 3-phosphate + dihydroxyacetone phosphate</text>
        <dbReference type="Rhea" id="RHEA:14729"/>
        <dbReference type="ChEBI" id="CHEBI:32966"/>
        <dbReference type="ChEBI" id="CHEBI:57642"/>
        <dbReference type="ChEBI" id="CHEBI:59776"/>
        <dbReference type="EC" id="4.1.2.13"/>
    </reaction>
</comment>
<evidence type="ECO:0000313" key="2">
    <source>
        <dbReference type="EMBL" id="KAJ7334808.1"/>
    </source>
</evidence>
<keyword evidence="3" id="KW-1185">Reference proteome</keyword>
<dbReference type="Gene3D" id="3.20.20.70">
    <property type="entry name" value="Aldolase class I"/>
    <property type="match status" value="1"/>
</dbReference>
<dbReference type="EC" id="4.1.2.13" evidence="1"/>
<keyword evidence="1" id="KW-0456">Lyase</keyword>
<dbReference type="GO" id="GO:0008270">
    <property type="term" value="F:zinc ion binding"/>
    <property type="evidence" value="ECO:0007669"/>
    <property type="project" value="UniProtKB-UniRule"/>
</dbReference>